<feature type="non-terminal residue" evidence="1">
    <location>
        <position position="1"/>
    </location>
</feature>
<proteinExistence type="predicted"/>
<sequence length="48" mass="5098">DALSNALSDALSNALSDALSDALSALDQIEFLREGEQHYSIMQSDALS</sequence>
<dbReference type="Proteomes" id="UP001530377">
    <property type="component" value="Unassembled WGS sequence"/>
</dbReference>
<accession>A0ABD3SHF2</accession>
<evidence type="ECO:0000313" key="1">
    <source>
        <dbReference type="EMBL" id="KAL3823780.1"/>
    </source>
</evidence>
<protein>
    <submittedName>
        <fullName evidence="1">Uncharacterized protein</fullName>
    </submittedName>
</protein>
<dbReference type="AlphaFoldDB" id="A0ABD3SHF2"/>
<comment type="caution">
    <text evidence="1">The sequence shown here is derived from an EMBL/GenBank/DDBJ whole genome shotgun (WGS) entry which is preliminary data.</text>
</comment>
<name>A0ABD3SHF2_9STRA</name>
<organism evidence="1 2">
    <name type="scientific">Cyclostephanos tholiformis</name>
    <dbReference type="NCBI Taxonomy" id="382380"/>
    <lineage>
        <taxon>Eukaryota</taxon>
        <taxon>Sar</taxon>
        <taxon>Stramenopiles</taxon>
        <taxon>Ochrophyta</taxon>
        <taxon>Bacillariophyta</taxon>
        <taxon>Coscinodiscophyceae</taxon>
        <taxon>Thalassiosirophycidae</taxon>
        <taxon>Stephanodiscales</taxon>
        <taxon>Stephanodiscaceae</taxon>
        <taxon>Cyclostephanos</taxon>
    </lineage>
</organism>
<dbReference type="EMBL" id="JALLPB020000029">
    <property type="protein sequence ID" value="KAL3823780.1"/>
    <property type="molecule type" value="Genomic_DNA"/>
</dbReference>
<evidence type="ECO:0000313" key="2">
    <source>
        <dbReference type="Proteomes" id="UP001530377"/>
    </source>
</evidence>
<keyword evidence="2" id="KW-1185">Reference proteome</keyword>
<gene>
    <name evidence="1" type="ORF">ACHAXA_011567</name>
</gene>
<reference evidence="1 2" key="1">
    <citation type="submission" date="2024-10" db="EMBL/GenBank/DDBJ databases">
        <title>Updated reference genomes for cyclostephanoid diatoms.</title>
        <authorList>
            <person name="Roberts W.R."/>
            <person name="Alverson A.J."/>
        </authorList>
    </citation>
    <scope>NUCLEOTIDE SEQUENCE [LARGE SCALE GENOMIC DNA]</scope>
    <source>
        <strain evidence="1 2">AJA228-03</strain>
    </source>
</reference>